<dbReference type="PANTHER" id="PTHR21310">
    <property type="entry name" value="AMINOGLYCOSIDE PHOSPHOTRANSFERASE-RELATED-RELATED"/>
    <property type="match status" value="1"/>
</dbReference>
<feature type="domain" description="Aminoglycoside phosphotransferase" evidence="1">
    <location>
        <begin position="57"/>
        <end position="294"/>
    </location>
</feature>
<name>A0ABN7V9M1_GIGMA</name>
<dbReference type="EMBL" id="CAJVQB010011380">
    <property type="protein sequence ID" value="CAG8747280.1"/>
    <property type="molecule type" value="Genomic_DNA"/>
</dbReference>
<sequence>MAEKGKLPMIQIHENIENDFENDSENNSEDSVRLDINLEALQESASKVFHMQCISIQKFSEGGFHKVYILTMENGKEYIGRVAFPEYPRWKMESEVAVMEYVRLNTNIPVPKIYYWCSSIDNPVGAEYILMERLPGRRLCNVWSDYTMEKKKIILSKVIDIQLALKKLTFSKIGSVFFDGKSNDQFKIGQVVEIDFFVNGRATLLMERGPFNTAKEYVLAAIRNQILHCRTFKSQDQQNRLISMYEKLCKLVPKYFPDDERNKFVLTHGDFDSSNILVDDTEITGVIDWECSGALPMECLCTYPIWIMDNPMAEIIKEESEENLMLQEFFRDEMLHRDQEFISVFDKLDEEKNKFYSAVFNQDQVWEVEDFLESLEQ</sequence>
<evidence type="ECO:0000259" key="1">
    <source>
        <dbReference type="Pfam" id="PF01636"/>
    </source>
</evidence>
<dbReference type="Gene3D" id="3.30.200.20">
    <property type="entry name" value="Phosphorylase Kinase, domain 1"/>
    <property type="match status" value="1"/>
</dbReference>
<accession>A0ABN7V9M1</accession>
<dbReference type="Proteomes" id="UP000789901">
    <property type="component" value="Unassembled WGS sequence"/>
</dbReference>
<dbReference type="Gene3D" id="3.90.1200.10">
    <property type="match status" value="1"/>
</dbReference>
<evidence type="ECO:0000313" key="3">
    <source>
        <dbReference type="Proteomes" id="UP000789901"/>
    </source>
</evidence>
<dbReference type="InterPro" id="IPR002575">
    <property type="entry name" value="Aminoglycoside_PTrfase"/>
</dbReference>
<gene>
    <name evidence="2" type="ORF">GMARGA_LOCUS16011</name>
</gene>
<dbReference type="InterPro" id="IPR051678">
    <property type="entry name" value="AGP_Transferase"/>
</dbReference>
<dbReference type="PANTHER" id="PTHR21310:SF15">
    <property type="entry name" value="AMINOGLYCOSIDE PHOSPHOTRANSFERASE DOMAIN-CONTAINING PROTEIN"/>
    <property type="match status" value="1"/>
</dbReference>
<keyword evidence="3" id="KW-1185">Reference proteome</keyword>
<proteinExistence type="predicted"/>
<reference evidence="2 3" key="1">
    <citation type="submission" date="2021-06" db="EMBL/GenBank/DDBJ databases">
        <authorList>
            <person name="Kallberg Y."/>
            <person name="Tangrot J."/>
            <person name="Rosling A."/>
        </authorList>
    </citation>
    <scope>NUCLEOTIDE SEQUENCE [LARGE SCALE GENOMIC DNA]</scope>
    <source>
        <strain evidence="2 3">120-4 pot B 10/14</strain>
    </source>
</reference>
<dbReference type="InterPro" id="IPR011009">
    <property type="entry name" value="Kinase-like_dom_sf"/>
</dbReference>
<organism evidence="2 3">
    <name type="scientific">Gigaspora margarita</name>
    <dbReference type="NCBI Taxonomy" id="4874"/>
    <lineage>
        <taxon>Eukaryota</taxon>
        <taxon>Fungi</taxon>
        <taxon>Fungi incertae sedis</taxon>
        <taxon>Mucoromycota</taxon>
        <taxon>Glomeromycotina</taxon>
        <taxon>Glomeromycetes</taxon>
        <taxon>Diversisporales</taxon>
        <taxon>Gigasporaceae</taxon>
        <taxon>Gigaspora</taxon>
    </lineage>
</organism>
<evidence type="ECO:0000313" key="2">
    <source>
        <dbReference type="EMBL" id="CAG8747280.1"/>
    </source>
</evidence>
<comment type="caution">
    <text evidence="2">The sequence shown here is derived from an EMBL/GenBank/DDBJ whole genome shotgun (WGS) entry which is preliminary data.</text>
</comment>
<dbReference type="CDD" id="cd05120">
    <property type="entry name" value="APH_ChoK_like"/>
    <property type="match status" value="1"/>
</dbReference>
<protein>
    <submittedName>
        <fullName evidence="2">41174_t:CDS:1</fullName>
    </submittedName>
</protein>
<dbReference type="SUPFAM" id="SSF56112">
    <property type="entry name" value="Protein kinase-like (PK-like)"/>
    <property type="match status" value="1"/>
</dbReference>
<dbReference type="Pfam" id="PF01636">
    <property type="entry name" value="APH"/>
    <property type="match status" value="1"/>
</dbReference>